<dbReference type="AlphaFoldDB" id="S4XER3"/>
<gene>
    <name evidence="1" type="ORF">A606_02235</name>
</gene>
<protein>
    <submittedName>
        <fullName evidence="1">Uncharacterized protein</fullName>
    </submittedName>
</protein>
<dbReference type="Proteomes" id="UP000014809">
    <property type="component" value="Chromosome"/>
</dbReference>
<name>S4XER3_9CORY</name>
<sequence>MIDLESIRRWAPLLVARTRLEAPDLQSTLVKSDFVGALLDYRKVHFIQGADGQEHRISSELCLQMVRYLQMIRQQPAWDTTRTAREVWNLLGKGETVEGVEVPVLSGHALQMDRVVTQGIVDEVLEEERVRERTWRSEVYQAQRRAAA</sequence>
<evidence type="ECO:0000313" key="2">
    <source>
        <dbReference type="Proteomes" id="UP000014809"/>
    </source>
</evidence>
<accession>S4XER3</accession>
<dbReference type="RefSeq" id="WP_020440465.1">
    <property type="nucleotide sequence ID" value="NC_021663.1"/>
</dbReference>
<organism evidence="1 2">
    <name type="scientific">Corynebacterium terpenotabidum Y-11</name>
    <dbReference type="NCBI Taxonomy" id="1200352"/>
    <lineage>
        <taxon>Bacteria</taxon>
        <taxon>Bacillati</taxon>
        <taxon>Actinomycetota</taxon>
        <taxon>Actinomycetes</taxon>
        <taxon>Mycobacteriales</taxon>
        <taxon>Corynebacteriaceae</taxon>
        <taxon>Corynebacterium</taxon>
    </lineage>
</organism>
<reference evidence="1 2" key="1">
    <citation type="submission" date="2012-06" db="EMBL/GenBank/DDBJ databases">
        <title>Complete genome sequence of Corynebacterium terpenotabidum Y-11 (=DSM 44721).</title>
        <authorList>
            <person name="Ruckert C."/>
            <person name="Albersmeier A."/>
            <person name="Al-Dilaimi A."/>
            <person name="Szczepanowski R."/>
            <person name="Kalinowski J."/>
        </authorList>
    </citation>
    <scope>NUCLEOTIDE SEQUENCE [LARGE SCALE GENOMIC DNA]</scope>
    <source>
        <strain evidence="1 2">Y-11</strain>
    </source>
</reference>
<dbReference type="KEGG" id="cter:A606_02235"/>
<dbReference type="STRING" id="1200352.A606_02235"/>
<proteinExistence type="predicted"/>
<dbReference type="EMBL" id="CP003696">
    <property type="protein sequence ID" value="AGP30100.1"/>
    <property type="molecule type" value="Genomic_DNA"/>
</dbReference>
<evidence type="ECO:0000313" key="1">
    <source>
        <dbReference type="EMBL" id="AGP30100.1"/>
    </source>
</evidence>
<dbReference type="PATRIC" id="fig|1200352.3.peg.449"/>
<dbReference type="HOGENOM" id="CLU_1755782_0_0_11"/>
<keyword evidence="2" id="KW-1185">Reference proteome</keyword>